<reference evidence="2" key="2">
    <citation type="journal article" date="2015" name="Data Brief">
        <title>Shoot transcriptome of the giant reed, Arundo donax.</title>
        <authorList>
            <person name="Barrero R.A."/>
            <person name="Guerrero F.D."/>
            <person name="Moolhuijzen P."/>
            <person name="Goolsby J.A."/>
            <person name="Tidwell J."/>
            <person name="Bellgard S.E."/>
            <person name="Bellgard M.I."/>
        </authorList>
    </citation>
    <scope>NUCLEOTIDE SEQUENCE</scope>
    <source>
        <tissue evidence="2">Shoot tissue taken approximately 20 cm above the soil surface</tissue>
    </source>
</reference>
<protein>
    <submittedName>
        <fullName evidence="2">Uncharacterized protein</fullName>
    </submittedName>
</protein>
<feature type="region of interest" description="Disordered" evidence="1">
    <location>
        <begin position="1"/>
        <end position="38"/>
    </location>
</feature>
<evidence type="ECO:0000313" key="2">
    <source>
        <dbReference type="EMBL" id="JAD87715.1"/>
    </source>
</evidence>
<dbReference type="AlphaFoldDB" id="A0A0A9DPY8"/>
<evidence type="ECO:0000256" key="1">
    <source>
        <dbReference type="SAM" id="MobiDB-lite"/>
    </source>
</evidence>
<dbReference type="EMBL" id="GBRH01210180">
    <property type="protein sequence ID" value="JAD87715.1"/>
    <property type="molecule type" value="Transcribed_RNA"/>
</dbReference>
<reference evidence="2" key="1">
    <citation type="submission" date="2014-09" db="EMBL/GenBank/DDBJ databases">
        <authorList>
            <person name="Magalhaes I.L.F."/>
            <person name="Oliveira U."/>
            <person name="Santos F.R."/>
            <person name="Vidigal T.H.D.A."/>
            <person name="Brescovit A.D."/>
            <person name="Santos A.J."/>
        </authorList>
    </citation>
    <scope>NUCLEOTIDE SEQUENCE</scope>
    <source>
        <tissue evidence="2">Shoot tissue taken approximately 20 cm above the soil surface</tissue>
    </source>
</reference>
<feature type="compositionally biased region" description="Polar residues" evidence="1">
    <location>
        <begin position="24"/>
        <end position="38"/>
    </location>
</feature>
<sequence length="38" mass="4118">MVPFHSMAQLRSIPSSHGCVPANKSMSTQKNCPNTTND</sequence>
<accession>A0A0A9DPY8</accession>
<name>A0A0A9DPY8_ARUDO</name>
<proteinExistence type="predicted"/>
<organism evidence="2">
    <name type="scientific">Arundo donax</name>
    <name type="common">Giant reed</name>
    <name type="synonym">Donax arundinaceus</name>
    <dbReference type="NCBI Taxonomy" id="35708"/>
    <lineage>
        <taxon>Eukaryota</taxon>
        <taxon>Viridiplantae</taxon>
        <taxon>Streptophyta</taxon>
        <taxon>Embryophyta</taxon>
        <taxon>Tracheophyta</taxon>
        <taxon>Spermatophyta</taxon>
        <taxon>Magnoliopsida</taxon>
        <taxon>Liliopsida</taxon>
        <taxon>Poales</taxon>
        <taxon>Poaceae</taxon>
        <taxon>PACMAD clade</taxon>
        <taxon>Arundinoideae</taxon>
        <taxon>Arundineae</taxon>
        <taxon>Arundo</taxon>
    </lineage>
</organism>